<evidence type="ECO:0000256" key="2">
    <source>
        <dbReference type="ARBA" id="ARBA00022832"/>
    </source>
</evidence>
<dbReference type="SUPFAM" id="SSF56801">
    <property type="entry name" value="Acetyl-CoA synthetase-like"/>
    <property type="match status" value="1"/>
</dbReference>
<evidence type="ECO:0000256" key="3">
    <source>
        <dbReference type="ARBA" id="ARBA00023098"/>
    </source>
</evidence>
<evidence type="ECO:0000259" key="4">
    <source>
        <dbReference type="Pfam" id="PF00501"/>
    </source>
</evidence>
<dbReference type="Gene3D" id="3.40.50.12780">
    <property type="entry name" value="N-terminal domain of ligase-like"/>
    <property type="match status" value="1"/>
</dbReference>
<evidence type="ECO:0000313" key="5">
    <source>
        <dbReference type="EMBL" id="WXB08201.1"/>
    </source>
</evidence>
<dbReference type="PANTHER" id="PTHR43272:SF32">
    <property type="entry name" value="AMP-DEPENDENT SYNTHETASE_LIGASE DOMAIN-CONTAINING PROTEIN"/>
    <property type="match status" value="1"/>
</dbReference>
<keyword evidence="1 5" id="KW-0436">Ligase</keyword>
<name>A0ABZ2LGA1_9BACT</name>
<reference evidence="5" key="1">
    <citation type="submission" date="2021-12" db="EMBL/GenBank/DDBJ databases">
        <title>Discovery of the Pendulisporaceae a myxobacterial family with distinct sporulation behavior and unique specialized metabolism.</title>
        <authorList>
            <person name="Garcia R."/>
            <person name="Popoff A."/>
            <person name="Bader C.D."/>
            <person name="Loehr J."/>
            <person name="Walesch S."/>
            <person name="Walt C."/>
            <person name="Boldt J."/>
            <person name="Bunk B."/>
            <person name="Haeckl F.J.F.P.J."/>
            <person name="Gunesch A.P."/>
            <person name="Birkelbach J."/>
            <person name="Nuebel U."/>
            <person name="Pietschmann T."/>
            <person name="Bach T."/>
            <person name="Mueller R."/>
        </authorList>
    </citation>
    <scope>NUCLEOTIDE SEQUENCE</scope>
    <source>
        <strain evidence="5">MSr11367</strain>
    </source>
</reference>
<organism evidence="5 6">
    <name type="scientific">Pendulispora rubella</name>
    <dbReference type="NCBI Taxonomy" id="2741070"/>
    <lineage>
        <taxon>Bacteria</taxon>
        <taxon>Pseudomonadati</taxon>
        <taxon>Myxococcota</taxon>
        <taxon>Myxococcia</taxon>
        <taxon>Myxococcales</taxon>
        <taxon>Sorangiineae</taxon>
        <taxon>Pendulisporaceae</taxon>
        <taxon>Pendulispora</taxon>
    </lineage>
</organism>
<accession>A0ABZ2LGA1</accession>
<dbReference type="PANTHER" id="PTHR43272">
    <property type="entry name" value="LONG-CHAIN-FATTY-ACID--COA LIGASE"/>
    <property type="match status" value="1"/>
</dbReference>
<keyword evidence="6" id="KW-1185">Reference proteome</keyword>
<proteinExistence type="predicted"/>
<dbReference type="InterPro" id="IPR042099">
    <property type="entry name" value="ANL_N_sf"/>
</dbReference>
<gene>
    <name evidence="5" type="ORF">LVJ94_13270</name>
</gene>
<evidence type="ECO:0000256" key="1">
    <source>
        <dbReference type="ARBA" id="ARBA00022598"/>
    </source>
</evidence>
<dbReference type="RefSeq" id="WP_394837876.1">
    <property type="nucleotide sequence ID" value="NZ_CP089929.1"/>
</dbReference>
<feature type="domain" description="AMP-dependent synthetase/ligase" evidence="4">
    <location>
        <begin position="32"/>
        <end position="442"/>
    </location>
</feature>
<dbReference type="PROSITE" id="PS00455">
    <property type="entry name" value="AMP_BINDING"/>
    <property type="match status" value="1"/>
</dbReference>
<sequence>MFDANAIAKNPATPLALGKDGCKTLPAMFLQRVLRTPKRLAWKRKSGQRWIESNWSEFYESAAAVATWLMDAGLTLGDKITIVGSTRPEWCIADMGGLLAGAVTVGAYPTLSVPQLGHILGHSDSRFVFVEDAEQLEKVLALLPDLPNVEAVLVWETRGLEAVFAAHPKVRPFTEALVTAVDVVGVQLRASQVDEKNTAIIVYTSGTTGPPKGAMLSHHNIMTLLRGVGFIPLEQDDVCLSFLPMAHAAERIVAHYVRINCGTGTAYATSASSVIQELREVQPTHFGSVPRIFEKAYARIQNELTKAPPLKQGIFRWAEGVAQHAVHHWQEGKRVPLALRVQYEVADRLVYSKLRAHFGGNVRFLLTGAAPTPKKIIEFFWGIGFPVFEVYGMTEATAITHMNRPGAVRLGSVGKVVDFCEEKLAEDGEILVRGDVVFQGYYKDPQATAEMIDAEGWLHTGDIGKHDEDGYLYIVDRKKHLIITAGGKNLTPSNIENEIKSEDALISQVHAHGDRRAYVTALVSISPMEGIDWAVKKGFVERPDVSNRMKQALMENPLSQPEGLDALMKRLALEADVRQRIAEAVRRGNQKLSRVEQVKRVYIMDREFSLENDEITPTLKIKRKNVEKAFGAVFDQLYADPSFGITVEANAER</sequence>
<dbReference type="EMBL" id="CP089983">
    <property type="protein sequence ID" value="WXB08201.1"/>
    <property type="molecule type" value="Genomic_DNA"/>
</dbReference>
<dbReference type="InterPro" id="IPR020845">
    <property type="entry name" value="AMP-binding_CS"/>
</dbReference>
<keyword evidence="2" id="KW-0276">Fatty acid metabolism</keyword>
<dbReference type="Proteomes" id="UP001374803">
    <property type="component" value="Chromosome"/>
</dbReference>
<protein>
    <submittedName>
        <fullName evidence="5">Long-chain fatty acid--CoA ligase</fullName>
    </submittedName>
</protein>
<evidence type="ECO:0000313" key="6">
    <source>
        <dbReference type="Proteomes" id="UP001374803"/>
    </source>
</evidence>
<dbReference type="GO" id="GO:0016874">
    <property type="term" value="F:ligase activity"/>
    <property type="evidence" value="ECO:0007669"/>
    <property type="project" value="UniProtKB-KW"/>
</dbReference>
<keyword evidence="3" id="KW-0443">Lipid metabolism</keyword>
<dbReference type="CDD" id="cd05907">
    <property type="entry name" value="VL_LC_FACS_like"/>
    <property type="match status" value="1"/>
</dbReference>
<dbReference type="Pfam" id="PF00501">
    <property type="entry name" value="AMP-binding"/>
    <property type="match status" value="1"/>
</dbReference>
<dbReference type="InterPro" id="IPR000873">
    <property type="entry name" value="AMP-dep_synth/lig_dom"/>
</dbReference>